<keyword evidence="6 9" id="KW-1133">Transmembrane helix</keyword>
<accession>A0A9W9LM24</accession>
<feature type="compositionally biased region" description="Low complexity" evidence="8">
    <location>
        <begin position="315"/>
        <end position="339"/>
    </location>
</feature>
<feature type="compositionally biased region" description="Basic residues" evidence="8">
    <location>
        <begin position="301"/>
        <end position="313"/>
    </location>
</feature>
<evidence type="ECO:0000313" key="12">
    <source>
        <dbReference type="Proteomes" id="UP001146351"/>
    </source>
</evidence>
<dbReference type="PANTHER" id="PTHR15549">
    <property type="entry name" value="PAIRED IMMUNOGLOBULIN-LIKE TYPE 2 RECEPTOR"/>
    <property type="match status" value="1"/>
</dbReference>
<dbReference type="GO" id="GO:0016020">
    <property type="term" value="C:membrane"/>
    <property type="evidence" value="ECO:0007669"/>
    <property type="project" value="UniProtKB-SubCell"/>
</dbReference>
<evidence type="ECO:0000256" key="8">
    <source>
        <dbReference type="SAM" id="MobiDB-lite"/>
    </source>
</evidence>
<feature type="region of interest" description="Disordered" evidence="8">
    <location>
        <begin position="223"/>
        <end position="251"/>
    </location>
</feature>
<feature type="region of interest" description="Disordered" evidence="8">
    <location>
        <begin position="421"/>
        <end position="462"/>
    </location>
</feature>
<evidence type="ECO:0000256" key="6">
    <source>
        <dbReference type="ARBA" id="ARBA00022989"/>
    </source>
</evidence>
<feature type="compositionally biased region" description="Low complexity" evidence="8">
    <location>
        <begin position="223"/>
        <end position="232"/>
    </location>
</feature>
<sequence length="462" mass="49103">MDILAHQVNSCTGNKQWYVCTAGNFRGCCSSDPCTTGICPDDDDSTFTETTSTSSAIPSRSSSIPKTSTTITNSSTSTEETTSIDGATSTASSSSATATPVPTPTKSSPNGAIIGGVVGGVVALIVLALLLFFCWRRKRREKNNLHRSLSSRSLHIDAVGSPRTADASPTEREPLRLNVADDTLDSSTGLPNMAHSTTGSNTNVNISEPSSITTSTLNLTGISTTSSLSTTNPAAGVETSTTRDLPRLPPVVIPSSEHLASAPSSTGIRSPQELPDTGFYRQRAELASHNQSELINIPYRERRRKGQQRHRTNKPTSRSWESSPASPTSSIASPSGRSPRLMDRKTARRVVTRDGIVLNANLDLETDSPVGESAVTEKENKRRSGDHVMSFMTYGENSDRTRMGSSSDLASGRYYVMAGVAEENQGPENEVLPAYDVGEGDGSVDRDAKSPLGTLGEGVRTD</sequence>
<gene>
    <name evidence="11" type="ORF">N7492_007680</name>
</gene>
<keyword evidence="12" id="KW-1185">Reference proteome</keyword>
<dbReference type="InterPro" id="IPR049328">
    <property type="entry name" value="TM_ErbB1"/>
</dbReference>
<evidence type="ECO:0000313" key="11">
    <source>
        <dbReference type="EMBL" id="KAJ5162288.1"/>
    </source>
</evidence>
<keyword evidence="2" id="KW-0597">Phosphoprotein</keyword>
<evidence type="ECO:0000256" key="9">
    <source>
        <dbReference type="SAM" id="Phobius"/>
    </source>
</evidence>
<organism evidence="11 12">
    <name type="scientific">Penicillium capsulatum</name>
    <dbReference type="NCBI Taxonomy" id="69766"/>
    <lineage>
        <taxon>Eukaryota</taxon>
        <taxon>Fungi</taxon>
        <taxon>Dikarya</taxon>
        <taxon>Ascomycota</taxon>
        <taxon>Pezizomycotina</taxon>
        <taxon>Eurotiomycetes</taxon>
        <taxon>Eurotiomycetidae</taxon>
        <taxon>Eurotiales</taxon>
        <taxon>Aspergillaceae</taxon>
        <taxon>Penicillium</taxon>
    </lineage>
</organism>
<comment type="caution">
    <text evidence="11">The sequence shown here is derived from an EMBL/GenBank/DDBJ whole genome shotgun (WGS) entry which is preliminary data.</text>
</comment>
<keyword evidence="4" id="KW-0547">Nucleotide-binding</keyword>
<evidence type="ECO:0000256" key="3">
    <source>
        <dbReference type="ARBA" id="ARBA00022692"/>
    </source>
</evidence>
<evidence type="ECO:0000259" key="10">
    <source>
        <dbReference type="Pfam" id="PF21314"/>
    </source>
</evidence>
<dbReference type="AlphaFoldDB" id="A0A9W9LM24"/>
<proteinExistence type="predicted"/>
<evidence type="ECO:0000256" key="4">
    <source>
        <dbReference type="ARBA" id="ARBA00022741"/>
    </source>
</evidence>
<feature type="region of interest" description="Disordered" evidence="8">
    <location>
        <begin position="286"/>
        <end position="347"/>
    </location>
</feature>
<evidence type="ECO:0000256" key="2">
    <source>
        <dbReference type="ARBA" id="ARBA00022553"/>
    </source>
</evidence>
<reference evidence="11" key="1">
    <citation type="submission" date="2022-11" db="EMBL/GenBank/DDBJ databases">
        <authorList>
            <person name="Petersen C."/>
        </authorList>
    </citation>
    <scope>NUCLEOTIDE SEQUENCE</scope>
    <source>
        <strain evidence="11">IBT 21917</strain>
    </source>
</reference>
<dbReference type="Gene3D" id="1.20.5.510">
    <property type="entry name" value="Single helix bin"/>
    <property type="match status" value="1"/>
</dbReference>
<feature type="region of interest" description="Disordered" evidence="8">
    <location>
        <begin position="49"/>
        <end position="109"/>
    </location>
</feature>
<keyword evidence="7 9" id="KW-0472">Membrane</keyword>
<dbReference type="Proteomes" id="UP001146351">
    <property type="component" value="Unassembled WGS sequence"/>
</dbReference>
<evidence type="ECO:0000256" key="5">
    <source>
        <dbReference type="ARBA" id="ARBA00022840"/>
    </source>
</evidence>
<evidence type="ECO:0000256" key="1">
    <source>
        <dbReference type="ARBA" id="ARBA00004167"/>
    </source>
</evidence>
<dbReference type="PANTHER" id="PTHR15549:SF26">
    <property type="entry name" value="AXIAL BUDDING PATTERN PROTEIN 2-RELATED"/>
    <property type="match status" value="1"/>
</dbReference>
<keyword evidence="5" id="KW-0067">ATP-binding</keyword>
<dbReference type="GO" id="GO:0005524">
    <property type="term" value="F:ATP binding"/>
    <property type="evidence" value="ECO:0007669"/>
    <property type="project" value="UniProtKB-KW"/>
</dbReference>
<reference evidence="11" key="2">
    <citation type="journal article" date="2023" name="IMA Fungus">
        <title>Comparative genomic study of the Penicillium genus elucidates a diverse pangenome and 15 lateral gene transfer events.</title>
        <authorList>
            <person name="Petersen C."/>
            <person name="Sorensen T."/>
            <person name="Nielsen M.R."/>
            <person name="Sondergaard T.E."/>
            <person name="Sorensen J.L."/>
            <person name="Fitzpatrick D.A."/>
            <person name="Frisvad J.C."/>
            <person name="Nielsen K.L."/>
        </authorList>
    </citation>
    <scope>NUCLEOTIDE SEQUENCE</scope>
    <source>
        <strain evidence="11">IBT 21917</strain>
    </source>
</reference>
<evidence type="ECO:0000256" key="7">
    <source>
        <dbReference type="ARBA" id="ARBA00023136"/>
    </source>
</evidence>
<keyword evidence="3 9" id="KW-0812">Transmembrane</keyword>
<comment type="subcellular location">
    <subcellularLocation>
        <location evidence="1">Membrane</location>
        <topology evidence="1">Single-pass membrane protein</topology>
    </subcellularLocation>
</comment>
<feature type="transmembrane region" description="Helical" evidence="9">
    <location>
        <begin position="112"/>
        <end position="135"/>
    </location>
</feature>
<dbReference type="OrthoDB" id="5431298at2759"/>
<dbReference type="EMBL" id="JAPQKO010000005">
    <property type="protein sequence ID" value="KAJ5162288.1"/>
    <property type="molecule type" value="Genomic_DNA"/>
</dbReference>
<dbReference type="Pfam" id="PF21314">
    <property type="entry name" value="TM_ErbB1"/>
    <property type="match status" value="1"/>
</dbReference>
<dbReference type="GO" id="GO:0071944">
    <property type="term" value="C:cell periphery"/>
    <property type="evidence" value="ECO:0007669"/>
    <property type="project" value="UniProtKB-ARBA"/>
</dbReference>
<name>A0A9W9LM24_9EURO</name>
<dbReference type="InterPro" id="IPR051694">
    <property type="entry name" value="Immunoregulatory_rcpt-like"/>
</dbReference>
<protein>
    <recommendedName>
        <fullName evidence="10">Epidermal growth factor receptor-like transmembrane-juxtamembrane segment domain-containing protein</fullName>
    </recommendedName>
</protein>
<feature type="domain" description="Epidermal growth factor receptor-like transmembrane-juxtamembrane segment" evidence="10">
    <location>
        <begin position="113"/>
        <end position="139"/>
    </location>
</feature>